<dbReference type="InterPro" id="IPR003593">
    <property type="entry name" value="AAA+_ATPase"/>
</dbReference>
<evidence type="ECO:0000259" key="4">
    <source>
        <dbReference type="PROSITE" id="PS50893"/>
    </source>
</evidence>
<organism evidence="5 6">
    <name type="scientific">Diaminobutyricimonas aerilata</name>
    <dbReference type="NCBI Taxonomy" id="1162967"/>
    <lineage>
        <taxon>Bacteria</taxon>
        <taxon>Bacillati</taxon>
        <taxon>Actinomycetota</taxon>
        <taxon>Actinomycetes</taxon>
        <taxon>Micrococcales</taxon>
        <taxon>Microbacteriaceae</taxon>
        <taxon>Diaminobutyricimonas</taxon>
    </lineage>
</organism>
<dbReference type="FunFam" id="3.40.50.300:FF:000032">
    <property type="entry name" value="Export ABC transporter ATP-binding protein"/>
    <property type="match status" value="1"/>
</dbReference>
<dbReference type="EMBL" id="PGFF01000001">
    <property type="protein sequence ID" value="PJJ70636.1"/>
    <property type="molecule type" value="Genomic_DNA"/>
</dbReference>
<dbReference type="SUPFAM" id="SSF52540">
    <property type="entry name" value="P-loop containing nucleoside triphosphate hydrolases"/>
    <property type="match status" value="1"/>
</dbReference>
<reference evidence="5 6" key="1">
    <citation type="submission" date="2017-11" db="EMBL/GenBank/DDBJ databases">
        <title>Genomic Encyclopedia of Archaeal and Bacterial Type Strains, Phase II (KMG-II): From Individual Species to Whole Genera.</title>
        <authorList>
            <person name="Goeker M."/>
        </authorList>
    </citation>
    <scope>NUCLEOTIDE SEQUENCE [LARGE SCALE GENOMIC DNA]</scope>
    <source>
        <strain evidence="5 6">DSM 27393</strain>
    </source>
</reference>
<dbReference type="GO" id="GO:0022857">
    <property type="term" value="F:transmembrane transporter activity"/>
    <property type="evidence" value="ECO:0007669"/>
    <property type="project" value="TreeGrafter"/>
</dbReference>
<dbReference type="InterPro" id="IPR027417">
    <property type="entry name" value="P-loop_NTPase"/>
</dbReference>
<dbReference type="InterPro" id="IPR015854">
    <property type="entry name" value="ABC_transpr_LolD-like"/>
</dbReference>
<keyword evidence="3 5" id="KW-0067">ATP-binding</keyword>
<dbReference type="PROSITE" id="PS50893">
    <property type="entry name" value="ABC_TRANSPORTER_2"/>
    <property type="match status" value="1"/>
</dbReference>
<dbReference type="InterPro" id="IPR017871">
    <property type="entry name" value="ABC_transporter-like_CS"/>
</dbReference>
<dbReference type="PANTHER" id="PTHR24220">
    <property type="entry name" value="IMPORT ATP-BINDING PROTEIN"/>
    <property type="match status" value="1"/>
</dbReference>
<name>A0A2M9CFB5_9MICO</name>
<dbReference type="AlphaFoldDB" id="A0A2M9CFB5"/>
<dbReference type="InterPro" id="IPR003439">
    <property type="entry name" value="ABC_transporter-like_ATP-bd"/>
</dbReference>
<dbReference type="Proteomes" id="UP000228758">
    <property type="component" value="Unassembled WGS sequence"/>
</dbReference>
<dbReference type="RefSeq" id="WP_245866409.1">
    <property type="nucleotide sequence ID" value="NZ_PGFF01000001.1"/>
</dbReference>
<dbReference type="Gene3D" id="3.40.50.300">
    <property type="entry name" value="P-loop containing nucleotide triphosphate hydrolases"/>
    <property type="match status" value="1"/>
</dbReference>
<evidence type="ECO:0000313" key="5">
    <source>
        <dbReference type="EMBL" id="PJJ70636.1"/>
    </source>
</evidence>
<feature type="domain" description="ABC transporter" evidence="4">
    <location>
        <begin position="6"/>
        <end position="243"/>
    </location>
</feature>
<dbReference type="PANTHER" id="PTHR24220:SF685">
    <property type="entry name" value="ABC TRANSPORTER RELATED"/>
    <property type="match status" value="1"/>
</dbReference>
<dbReference type="GO" id="GO:0005886">
    <property type="term" value="C:plasma membrane"/>
    <property type="evidence" value="ECO:0007669"/>
    <property type="project" value="TreeGrafter"/>
</dbReference>
<accession>A0A2M9CFB5</accession>
<dbReference type="PROSITE" id="PS00211">
    <property type="entry name" value="ABC_TRANSPORTER_1"/>
    <property type="match status" value="1"/>
</dbReference>
<dbReference type="InterPro" id="IPR017911">
    <property type="entry name" value="MacB-like_ATP-bd"/>
</dbReference>
<keyword evidence="2" id="KW-0547">Nucleotide-binding</keyword>
<dbReference type="CDD" id="cd03255">
    <property type="entry name" value="ABC_MJ0796_LolCDE_FtsE"/>
    <property type="match status" value="1"/>
</dbReference>
<evidence type="ECO:0000256" key="1">
    <source>
        <dbReference type="ARBA" id="ARBA00022448"/>
    </source>
</evidence>
<evidence type="ECO:0000256" key="2">
    <source>
        <dbReference type="ARBA" id="ARBA00022741"/>
    </source>
</evidence>
<comment type="caution">
    <text evidence="5">The sequence shown here is derived from an EMBL/GenBank/DDBJ whole genome shotgun (WGS) entry which is preliminary data.</text>
</comment>
<keyword evidence="1" id="KW-0813">Transport</keyword>
<evidence type="ECO:0000256" key="3">
    <source>
        <dbReference type="ARBA" id="ARBA00022840"/>
    </source>
</evidence>
<sequence>MIGAPLRLDDVSRVYGSGESAVRALDRVTAAFQSGTFAAIMGPSGSGKSTLLHCAAGLDRPDGGTVTLLGESLDGRTEDELAVLRRNRVAFVFQSYNLMPVLTVAQNVALPAVLAGRRPDRARIHEVLGRLGLSERAHHRPGQLSGGQQQRVAIARALVGDARVLFADEPTGALDTSTAHEVLGLLRAAADEYGTTVLMVTHDPVAASYAHTALFLVDGRIVEQVQRPGADRVAALLAGLSTRTRVASGVN</sequence>
<dbReference type="SMART" id="SM00382">
    <property type="entry name" value="AAA"/>
    <property type="match status" value="1"/>
</dbReference>
<proteinExistence type="predicted"/>
<keyword evidence="6" id="KW-1185">Reference proteome</keyword>
<protein>
    <submittedName>
        <fullName evidence="5">Putative ABC transport system ATP-binding protein</fullName>
    </submittedName>
</protein>
<evidence type="ECO:0000313" key="6">
    <source>
        <dbReference type="Proteomes" id="UP000228758"/>
    </source>
</evidence>
<dbReference type="GO" id="GO:0016887">
    <property type="term" value="F:ATP hydrolysis activity"/>
    <property type="evidence" value="ECO:0007669"/>
    <property type="project" value="InterPro"/>
</dbReference>
<dbReference type="Pfam" id="PF00005">
    <property type="entry name" value="ABC_tran"/>
    <property type="match status" value="1"/>
</dbReference>
<gene>
    <name evidence="5" type="ORF">CLV46_0158</name>
</gene>
<dbReference type="GO" id="GO:0098796">
    <property type="term" value="C:membrane protein complex"/>
    <property type="evidence" value="ECO:0007669"/>
    <property type="project" value="UniProtKB-ARBA"/>
</dbReference>
<dbReference type="GO" id="GO:0005524">
    <property type="term" value="F:ATP binding"/>
    <property type="evidence" value="ECO:0007669"/>
    <property type="project" value="UniProtKB-KW"/>
</dbReference>